<keyword evidence="1" id="KW-0812">Transmembrane</keyword>
<protein>
    <submittedName>
        <fullName evidence="2">ABC transporter permease protein</fullName>
    </submittedName>
</protein>
<keyword evidence="1" id="KW-1133">Transmembrane helix</keyword>
<dbReference type="PANTHER" id="PTHR36832">
    <property type="entry name" value="SLR1174 PROTEIN-RELATED"/>
    <property type="match status" value="1"/>
</dbReference>
<dbReference type="AlphaFoldDB" id="K2GY90"/>
<proteinExistence type="predicted"/>
<keyword evidence="1" id="KW-0472">Membrane</keyword>
<evidence type="ECO:0000256" key="1">
    <source>
        <dbReference type="SAM" id="Phobius"/>
    </source>
</evidence>
<name>K2GY90_9BACT</name>
<dbReference type="PANTHER" id="PTHR36832:SF1">
    <property type="entry name" value="SLR1174 PROTEIN"/>
    <property type="match status" value="1"/>
</dbReference>
<feature type="transmembrane region" description="Helical" evidence="1">
    <location>
        <begin position="231"/>
        <end position="253"/>
    </location>
</feature>
<comment type="caution">
    <text evidence="2">The sequence shown here is derived from an EMBL/GenBank/DDBJ whole genome shotgun (WGS) entry which is preliminary data.</text>
</comment>
<accession>K2GY90</accession>
<feature type="transmembrane region" description="Helical" evidence="1">
    <location>
        <begin position="21"/>
        <end position="43"/>
    </location>
</feature>
<evidence type="ECO:0000313" key="2">
    <source>
        <dbReference type="EMBL" id="EKE28440.1"/>
    </source>
</evidence>
<gene>
    <name evidence="2" type="ORF">ACD_3C00058G0006</name>
</gene>
<feature type="transmembrane region" description="Helical" evidence="1">
    <location>
        <begin position="143"/>
        <end position="167"/>
    </location>
</feature>
<reference evidence="2" key="1">
    <citation type="journal article" date="2012" name="Science">
        <title>Fermentation, hydrogen, and sulfur metabolism in multiple uncultivated bacterial phyla.</title>
        <authorList>
            <person name="Wrighton K.C."/>
            <person name="Thomas B.C."/>
            <person name="Sharon I."/>
            <person name="Miller C.S."/>
            <person name="Castelle C.J."/>
            <person name="VerBerkmoes N.C."/>
            <person name="Wilkins M.J."/>
            <person name="Hettich R.L."/>
            <person name="Lipton M.S."/>
            <person name="Williams K.H."/>
            <person name="Long P.E."/>
            <person name="Banfield J.F."/>
        </authorList>
    </citation>
    <scope>NUCLEOTIDE SEQUENCE [LARGE SCALE GENOMIC DNA]</scope>
</reference>
<feature type="transmembrane region" description="Helical" evidence="1">
    <location>
        <begin position="115"/>
        <end position="137"/>
    </location>
</feature>
<dbReference type="EMBL" id="AMFJ01000332">
    <property type="protein sequence ID" value="EKE28440.1"/>
    <property type="molecule type" value="Genomic_DNA"/>
</dbReference>
<sequence>MPKTILKYYSIFLISLRNHVVYIYDIIGFNAIYIIRVFVIILMLKAIYSLKASSYIWYSLQEVSWALIFVQALVTSKPKISDEVSHEIKSGEITKYLLNPISYIDYKFLEHLARFVYNLTIAISTWLVLWYLLLWGIETSFKWFLAWMILVFWAIFVNFFSYMLIGLSAFFNWDSDWIRSIYSSLEKLFAWNVLPIPMFPIFLQTFIFWSHFAYTWYTAGLIFVRYDTQVFLRYLLMEIIWSLFFYLACIIAYKKGLKKLVINWW</sequence>
<organism evidence="2">
    <name type="scientific">uncultured bacterium</name>
    <name type="common">gcode 4</name>
    <dbReference type="NCBI Taxonomy" id="1234023"/>
    <lineage>
        <taxon>Bacteria</taxon>
        <taxon>environmental samples</taxon>
    </lineage>
</organism>